<organism evidence="3 4">
    <name type="scientific">Paramecium octaurelia</name>
    <dbReference type="NCBI Taxonomy" id="43137"/>
    <lineage>
        <taxon>Eukaryota</taxon>
        <taxon>Sar</taxon>
        <taxon>Alveolata</taxon>
        <taxon>Ciliophora</taxon>
        <taxon>Intramacronucleata</taxon>
        <taxon>Oligohymenophorea</taxon>
        <taxon>Peniculida</taxon>
        <taxon>Parameciidae</taxon>
        <taxon>Paramecium</taxon>
    </lineage>
</organism>
<protein>
    <recommendedName>
        <fullName evidence="2">BART domain-containing protein</fullName>
    </recommendedName>
</protein>
<dbReference type="PANTHER" id="PTHR21532:SF0">
    <property type="entry name" value="CILIA- AND FLAGELLA-ASSOCIATED PROTEIN 36"/>
    <property type="match status" value="1"/>
</dbReference>
<evidence type="ECO:0000313" key="3">
    <source>
        <dbReference type="EMBL" id="CAD8181561.1"/>
    </source>
</evidence>
<reference evidence="3" key="1">
    <citation type="submission" date="2021-01" db="EMBL/GenBank/DDBJ databases">
        <authorList>
            <consortium name="Genoscope - CEA"/>
            <person name="William W."/>
        </authorList>
    </citation>
    <scope>NUCLEOTIDE SEQUENCE</scope>
</reference>
<dbReference type="GO" id="GO:0005930">
    <property type="term" value="C:axoneme"/>
    <property type="evidence" value="ECO:0007669"/>
    <property type="project" value="TreeGrafter"/>
</dbReference>
<evidence type="ECO:0000256" key="1">
    <source>
        <dbReference type="SAM" id="MobiDB-lite"/>
    </source>
</evidence>
<dbReference type="GO" id="GO:0097546">
    <property type="term" value="C:ciliary base"/>
    <property type="evidence" value="ECO:0007669"/>
    <property type="project" value="TreeGrafter"/>
</dbReference>
<accession>A0A8S1VXM3</accession>
<dbReference type="EMBL" id="CAJJDP010000076">
    <property type="protein sequence ID" value="CAD8181561.1"/>
    <property type="molecule type" value="Genomic_DNA"/>
</dbReference>
<proteinExistence type="predicted"/>
<feature type="domain" description="BART" evidence="2">
    <location>
        <begin position="6"/>
        <end position="119"/>
    </location>
</feature>
<sequence>MLSDYQTVKEVILQMLASPTWKNQYNSFVDEYCIYFDDDKENSIQQNNLFKQFQTEMATIYDSFFGSLGLENTDELQFKIIQEILNSDGEEEIDIQQLLALGDFQVFKAEMSFQNKRREVAAYQLLVVDEEDEEEAEQQEEEEEEVPEAEQFQKMQILKIKLEYQELQEELQLKQAMLISFDTPNQNKLQQISELLEEVFERLQILEIELVLQQNQQMNQNNDRKSKLLAQLNNLPIIDLAKEQEIFTKIKMDFAKI</sequence>
<feature type="region of interest" description="Disordered" evidence="1">
    <location>
        <begin position="131"/>
        <end position="150"/>
    </location>
</feature>
<dbReference type="OMA" id="EMSFQNK"/>
<dbReference type="OrthoDB" id="307461at2759"/>
<gene>
    <name evidence="3" type="ORF">POCTA_138.1.T0770094</name>
</gene>
<feature type="compositionally biased region" description="Acidic residues" evidence="1">
    <location>
        <begin position="131"/>
        <end position="148"/>
    </location>
</feature>
<dbReference type="InterPro" id="IPR023379">
    <property type="entry name" value="BART_dom"/>
</dbReference>
<dbReference type="InterPro" id="IPR038888">
    <property type="entry name" value="CFAP36"/>
</dbReference>
<name>A0A8S1VXM3_PAROT</name>
<keyword evidence="4" id="KW-1185">Reference proteome</keyword>
<dbReference type="Pfam" id="PF11527">
    <property type="entry name" value="ARL2_Bind_BART"/>
    <property type="match status" value="1"/>
</dbReference>
<dbReference type="PANTHER" id="PTHR21532">
    <property type="entry name" value="PHOSPHODIESTERASE HL"/>
    <property type="match status" value="1"/>
</dbReference>
<evidence type="ECO:0000259" key="2">
    <source>
        <dbReference type="Pfam" id="PF11527"/>
    </source>
</evidence>
<dbReference type="Proteomes" id="UP000683925">
    <property type="component" value="Unassembled WGS sequence"/>
</dbReference>
<dbReference type="AlphaFoldDB" id="A0A8S1VXM3"/>
<comment type="caution">
    <text evidence="3">The sequence shown here is derived from an EMBL/GenBank/DDBJ whole genome shotgun (WGS) entry which is preliminary data.</text>
</comment>
<evidence type="ECO:0000313" key="4">
    <source>
        <dbReference type="Proteomes" id="UP000683925"/>
    </source>
</evidence>